<dbReference type="Proteomes" id="UP000503464">
    <property type="component" value="Chromosome"/>
</dbReference>
<protein>
    <submittedName>
        <fullName evidence="1">Uncharacterized protein</fullName>
    </submittedName>
</protein>
<reference evidence="2" key="1">
    <citation type="submission" date="2020-03" db="EMBL/GenBank/DDBJ databases">
        <title>Genome sequences of seven Enterobacteriaceae strains isolated from Canadian wastewater treatment facilities.</title>
        <authorList>
            <person name="Huang H."/>
            <person name="Chmara J.T."/>
            <person name="Duceppe M.-O."/>
        </authorList>
    </citation>
    <scope>NUCLEOTIDE SEQUENCE [LARGE SCALE GENOMIC DNA]</scope>
    <source>
        <strain evidence="2">Biosolid 3</strain>
    </source>
</reference>
<evidence type="ECO:0000313" key="1">
    <source>
        <dbReference type="EMBL" id="QKJ60379.1"/>
    </source>
</evidence>
<accession>A0AAE7EKI2</accession>
<dbReference type="SUPFAM" id="SSF50969">
    <property type="entry name" value="YVTN repeat-like/Quinoprotein amine dehydrogenase"/>
    <property type="match status" value="1"/>
</dbReference>
<name>A0AAE7EKI2_SERFO</name>
<dbReference type="PANTHER" id="PTHR47197">
    <property type="entry name" value="PROTEIN NIRF"/>
    <property type="match status" value="1"/>
</dbReference>
<evidence type="ECO:0000313" key="2">
    <source>
        <dbReference type="Proteomes" id="UP000503464"/>
    </source>
</evidence>
<dbReference type="AlphaFoldDB" id="A0AAE7EKI2"/>
<gene>
    <name evidence="1" type="ORF">G9399_21365</name>
</gene>
<dbReference type="InterPro" id="IPR051200">
    <property type="entry name" value="Host-pathogen_enzymatic-act"/>
</dbReference>
<dbReference type="InterPro" id="IPR015943">
    <property type="entry name" value="WD40/YVTN_repeat-like_dom_sf"/>
</dbReference>
<dbReference type="EMBL" id="CP054160">
    <property type="protein sequence ID" value="QKJ60379.1"/>
    <property type="molecule type" value="Genomic_DNA"/>
</dbReference>
<dbReference type="RefSeq" id="WP_173409772.1">
    <property type="nucleotide sequence ID" value="NZ_CP054160.3"/>
</dbReference>
<dbReference type="PANTHER" id="PTHR47197:SF3">
    <property type="entry name" value="DIHYDRO-HEME D1 DEHYDROGENASE"/>
    <property type="match status" value="1"/>
</dbReference>
<dbReference type="InterPro" id="IPR011044">
    <property type="entry name" value="Quino_amine_DH_bsu"/>
</dbReference>
<proteinExistence type="predicted"/>
<dbReference type="Gene3D" id="2.130.10.10">
    <property type="entry name" value="YVTN repeat-like/Quinoprotein amine dehydrogenase"/>
    <property type="match status" value="1"/>
</dbReference>
<organism evidence="1 2">
    <name type="scientific">Serratia fonticola</name>
    <dbReference type="NCBI Taxonomy" id="47917"/>
    <lineage>
        <taxon>Bacteria</taxon>
        <taxon>Pseudomonadati</taxon>
        <taxon>Pseudomonadota</taxon>
        <taxon>Gammaproteobacteria</taxon>
        <taxon>Enterobacterales</taxon>
        <taxon>Yersiniaceae</taxon>
        <taxon>Serratia</taxon>
    </lineage>
</organism>
<sequence>MKQEPLTDIRRIYPAKTLVELVYSASQQALFVSSPDWEDERQSRVLRINPQTLAVEEEIPLQVKGFGVALDDRRGHLYLSQGFNGTVAVVDIAANRPIATIALMQEIAFKQLYQREGIVGERQAFLLRELERFGVSEGFPWKLRELVFDPRSERLFLPGLGLGIDSVLLVVDTRKGQLETIIHGFGYNVVGITLDETGRRVFVSNMQGQLFVVDPDSLAIVSRWEIEADQLLNMVYDPQQNRIFGVDQGIDRSDWRNNHLEREYIARSAGHQVFALNADNGDVIARMATDEVPIGLAWDGERQRLYVANRKGIRVDIGEGTLTVFDTARYCLLQTIPMAPHPNSLAFDEDKQCLFITVKNDETMIKAGLPECVARMQLGEGTREAK</sequence>